<proteinExistence type="predicted"/>
<keyword evidence="4" id="KW-0805">Transcription regulation</keyword>
<dbReference type="PROSITE" id="PS51184">
    <property type="entry name" value="JMJC"/>
    <property type="match status" value="1"/>
</dbReference>
<sequence length="509" mass="59922">MQASTNSSSYKVKENLLIKGYEKLNFIDLIENEKYQNSDLYIERNNDLEYSEIELLTNKPIHSLASNVYTYSVSELTNFEIIRKNCHLKMLVPVFVDNKDGSKSMTLESLLEEFSKDSSRRKHIYNCVNIDFTFMNLGKIFKPIDFVIKNDIVINNWPDIYKIAQLYHVNKCGEVDNLIVPLTHQVCSISGKGSFTDFHIDFSGASVWVMLLKGKKIWWLIPPTPYNVRLYEQHLKDHSSCRQNIIELAEQCCRITLTEGQSLLVPSGWMHAVLTLEDSLMIGCSFLTLYGMDVSFKIVESENRQRMIDDYKYPYYYQIIWYLINNFVEKIYGQSYIDKKQYKKMDILKNSIFKRNRIFPSNYFENMSSYIMNKDILNLSNENEYFTSKLFHGLFDENLIKKEEANKLTEDEVKIFLKLSKFVETEELRVMRNIPQEITDSKNLLEIFQSIISFISEERNIIEEVPINDHPTRTEILIKKAVPMRLGKLAEKKRKATYFVNNVRSKRKH</sequence>
<dbReference type="WBParaSite" id="SVE_0113900.1">
    <property type="protein sequence ID" value="SVE_0113900.1"/>
    <property type="gene ID" value="SVE_0113900"/>
</dbReference>
<evidence type="ECO:0000313" key="7">
    <source>
        <dbReference type="Proteomes" id="UP000035680"/>
    </source>
</evidence>
<keyword evidence="3" id="KW-0408">Iron</keyword>
<dbReference type="Gene3D" id="1.20.58.1360">
    <property type="match status" value="1"/>
</dbReference>
<evidence type="ECO:0000256" key="4">
    <source>
        <dbReference type="ARBA" id="ARBA00023015"/>
    </source>
</evidence>
<keyword evidence="1" id="KW-0479">Metal-binding</keyword>
<dbReference type="STRING" id="75913.A0A0K0EX85"/>
<name>A0A0K0EX85_STRVS</name>
<reference evidence="8" key="2">
    <citation type="submission" date="2015-08" db="UniProtKB">
        <authorList>
            <consortium name="WormBaseParasite"/>
        </authorList>
    </citation>
    <scope>IDENTIFICATION</scope>
</reference>
<evidence type="ECO:0000259" key="6">
    <source>
        <dbReference type="PROSITE" id="PS51184"/>
    </source>
</evidence>
<evidence type="ECO:0000256" key="5">
    <source>
        <dbReference type="ARBA" id="ARBA00023163"/>
    </source>
</evidence>
<dbReference type="Gene3D" id="2.60.120.650">
    <property type="entry name" value="Cupin"/>
    <property type="match status" value="1"/>
</dbReference>
<dbReference type="InterPro" id="IPR003347">
    <property type="entry name" value="JmjC_dom"/>
</dbReference>
<dbReference type="InterPro" id="IPR050690">
    <property type="entry name" value="JHDM1_Histone_Demethylase"/>
</dbReference>
<dbReference type="Pfam" id="PF02373">
    <property type="entry name" value="JmjC"/>
    <property type="match status" value="1"/>
</dbReference>
<keyword evidence="2" id="KW-0560">Oxidoreductase</keyword>
<dbReference type="PANTHER" id="PTHR23123">
    <property type="entry name" value="PHD/F-BOX CONTAINING PROTEIN"/>
    <property type="match status" value="1"/>
</dbReference>
<accession>A0A0K0EX85</accession>
<dbReference type="SMART" id="SM00558">
    <property type="entry name" value="JmjC"/>
    <property type="match status" value="1"/>
</dbReference>
<dbReference type="GO" id="GO:0016491">
    <property type="term" value="F:oxidoreductase activity"/>
    <property type="evidence" value="ECO:0007669"/>
    <property type="project" value="UniProtKB-KW"/>
</dbReference>
<evidence type="ECO:0000313" key="8">
    <source>
        <dbReference type="WBParaSite" id="SVE_0113900.1"/>
    </source>
</evidence>
<evidence type="ECO:0000256" key="2">
    <source>
        <dbReference type="ARBA" id="ARBA00023002"/>
    </source>
</evidence>
<dbReference type="AlphaFoldDB" id="A0A0K0EX85"/>
<dbReference type="GO" id="GO:0046872">
    <property type="term" value="F:metal ion binding"/>
    <property type="evidence" value="ECO:0007669"/>
    <property type="project" value="UniProtKB-KW"/>
</dbReference>
<keyword evidence="7" id="KW-1185">Reference proteome</keyword>
<feature type="domain" description="JmjC" evidence="6">
    <location>
        <begin position="149"/>
        <end position="303"/>
    </location>
</feature>
<reference evidence="7" key="1">
    <citation type="submission" date="2014-07" db="EMBL/GenBank/DDBJ databases">
        <authorList>
            <person name="Martin A.A"/>
            <person name="De Silva N."/>
        </authorList>
    </citation>
    <scope>NUCLEOTIDE SEQUENCE</scope>
</reference>
<dbReference type="SUPFAM" id="SSF51197">
    <property type="entry name" value="Clavaminate synthase-like"/>
    <property type="match status" value="1"/>
</dbReference>
<keyword evidence="5" id="KW-0804">Transcription</keyword>
<protein>
    <submittedName>
        <fullName evidence="8">JmjC domain-containing protein</fullName>
    </submittedName>
</protein>
<evidence type="ECO:0000256" key="3">
    <source>
        <dbReference type="ARBA" id="ARBA00023004"/>
    </source>
</evidence>
<organism evidence="7 8">
    <name type="scientific">Strongyloides venezuelensis</name>
    <name type="common">Threadworm</name>
    <dbReference type="NCBI Taxonomy" id="75913"/>
    <lineage>
        <taxon>Eukaryota</taxon>
        <taxon>Metazoa</taxon>
        <taxon>Ecdysozoa</taxon>
        <taxon>Nematoda</taxon>
        <taxon>Chromadorea</taxon>
        <taxon>Rhabditida</taxon>
        <taxon>Tylenchina</taxon>
        <taxon>Panagrolaimomorpha</taxon>
        <taxon>Strongyloidoidea</taxon>
        <taxon>Strongyloididae</taxon>
        <taxon>Strongyloides</taxon>
    </lineage>
</organism>
<evidence type="ECO:0000256" key="1">
    <source>
        <dbReference type="ARBA" id="ARBA00022723"/>
    </source>
</evidence>
<dbReference type="Proteomes" id="UP000035680">
    <property type="component" value="Unassembled WGS sequence"/>
</dbReference>